<proteinExistence type="predicted"/>
<dbReference type="Proteomes" id="UP000004949">
    <property type="component" value="Unassembled WGS sequence"/>
</dbReference>
<dbReference type="EMBL" id="AGQV01000010">
    <property type="protein sequence ID" value="EHH67331.1"/>
    <property type="molecule type" value="Genomic_DNA"/>
</dbReference>
<organism evidence="1 2">
    <name type="scientific">Gluconobacter morbifer G707</name>
    <dbReference type="NCBI Taxonomy" id="1088869"/>
    <lineage>
        <taxon>Bacteria</taxon>
        <taxon>Pseudomonadati</taxon>
        <taxon>Pseudomonadota</taxon>
        <taxon>Alphaproteobacteria</taxon>
        <taxon>Acetobacterales</taxon>
        <taxon>Acetobacteraceae</taxon>
        <taxon>Gluconobacter</taxon>
    </lineage>
</organism>
<evidence type="ECO:0000313" key="1">
    <source>
        <dbReference type="EMBL" id="EHH67331.1"/>
    </source>
</evidence>
<comment type="caution">
    <text evidence="1">The sequence shown here is derived from an EMBL/GenBank/DDBJ whole genome shotgun (WGS) entry which is preliminary data.</text>
</comment>
<evidence type="ECO:0000313" key="2">
    <source>
        <dbReference type="Proteomes" id="UP000004949"/>
    </source>
</evidence>
<keyword evidence="2" id="KW-1185">Reference proteome</keyword>
<gene>
    <name evidence="1" type="ORF">GMO_23240</name>
</gene>
<sequence length="42" mass="4679">MEWGRESRAFAGHYTGIFSSGRKGLDLLRITQKTGPVPFLTP</sequence>
<reference evidence="1 2" key="1">
    <citation type="submission" date="2011-10" db="EMBL/GenBank/DDBJ databases">
        <title>Genome sequence of Gluconobacter morbifer G707, isolated from Drosophila gut.</title>
        <authorList>
            <person name="Lee W.-J."/>
            <person name="Kim E.-K."/>
        </authorList>
    </citation>
    <scope>NUCLEOTIDE SEQUENCE [LARGE SCALE GENOMIC DNA]</scope>
    <source>
        <strain evidence="1 2">G707</strain>
    </source>
</reference>
<dbReference type="AlphaFoldDB" id="G6XLS5"/>
<name>G6XLS5_9PROT</name>
<accession>G6XLS5</accession>
<protein>
    <submittedName>
        <fullName evidence="1">Uncharacterized protein</fullName>
    </submittedName>
</protein>
<dbReference type="STRING" id="1088869.GMO_23240"/>